<dbReference type="InterPro" id="IPR009061">
    <property type="entry name" value="DNA-bd_dom_put_sf"/>
</dbReference>
<dbReference type="InterPro" id="IPR036286">
    <property type="entry name" value="LexA/Signal_pep-like_sf"/>
</dbReference>
<evidence type="ECO:0000313" key="7">
    <source>
        <dbReference type="Proteomes" id="UP000193466"/>
    </source>
</evidence>
<dbReference type="Proteomes" id="UP000193466">
    <property type="component" value="Unassembled WGS sequence"/>
</dbReference>
<dbReference type="EMBL" id="LT906434">
    <property type="protein sequence ID" value="SNU78652.1"/>
    <property type="molecule type" value="Genomic_DNA"/>
</dbReference>
<keyword evidence="7" id="KW-1185">Reference proteome</keyword>
<dbReference type="Gene3D" id="2.10.109.10">
    <property type="entry name" value="Umud Fragment, subunit A"/>
    <property type="match status" value="1"/>
</dbReference>
<protein>
    <submittedName>
        <fullName evidence="6">Transcriptional regulator</fullName>
    </submittedName>
</protein>
<evidence type="ECO:0000313" key="5">
    <source>
        <dbReference type="EMBL" id="OSI09325.1"/>
    </source>
</evidence>
<dbReference type="InterPro" id="IPR015927">
    <property type="entry name" value="Peptidase_S24_S26A/B/C"/>
</dbReference>
<dbReference type="GO" id="GO:0003677">
    <property type="term" value="F:DNA binding"/>
    <property type="evidence" value="ECO:0007669"/>
    <property type="project" value="UniProtKB-KW"/>
</dbReference>
<dbReference type="Gene3D" id="1.10.10.10">
    <property type="entry name" value="Winged helix-like DNA-binding domain superfamily/Winged helix DNA-binding domain"/>
    <property type="match status" value="1"/>
</dbReference>
<keyword evidence="2" id="KW-0238">DNA-binding</keyword>
<evidence type="ECO:0000256" key="3">
    <source>
        <dbReference type="ARBA" id="ARBA00023163"/>
    </source>
</evidence>
<sequence length="295" mass="32979">MKVDFSQNIELGAYELHKLIEQLAEQGITLTSLPKSGPGIKLRAQSEQWASRVVPGKGGKGGNKTIYILPGYVIEELIEKGLLNLFEEAAEEISQAATDESIYKSIYISNAASSAPNKQREIAAIYSTDPIPASMEDLVSGYKAWASHQDTANIVPVRYHINVFGSAGNGTISWQAEETEAMWFRASFFKHLGVNPNRCFCTRVKGDSMFPTLIDLGTVLWCATAKYTEEGIYLFRQYDEIRIKRLQRLNAHTFNIISDNPNKGIYPTTELDLSQTEPHDFEILGRYLWSCGIAK</sequence>
<gene>
    <name evidence="5" type="ORF">BWD10_10290</name>
    <name evidence="6" type="ORF">SAMEA4504057_00128</name>
</gene>
<evidence type="ECO:0000256" key="2">
    <source>
        <dbReference type="ARBA" id="ARBA00023125"/>
    </source>
</evidence>
<dbReference type="KEGG" id="nzo:SAMEA4504057_0128"/>
<accession>A0AB38DN65</accession>
<dbReference type="EMBL" id="MTBM01000015">
    <property type="protein sequence ID" value="OSI09325.1"/>
    <property type="molecule type" value="Genomic_DNA"/>
</dbReference>
<dbReference type="Pfam" id="PF00717">
    <property type="entry name" value="Peptidase_S24"/>
    <property type="match status" value="1"/>
</dbReference>
<dbReference type="AlphaFoldDB" id="A0AB38DN65"/>
<evidence type="ECO:0000259" key="4">
    <source>
        <dbReference type="Pfam" id="PF00717"/>
    </source>
</evidence>
<organism evidence="6 8">
    <name type="scientific">Neisseria zoodegmatis</name>
    <dbReference type="NCBI Taxonomy" id="326523"/>
    <lineage>
        <taxon>Bacteria</taxon>
        <taxon>Pseudomonadati</taxon>
        <taxon>Pseudomonadota</taxon>
        <taxon>Betaproteobacteria</taxon>
        <taxon>Neisseriales</taxon>
        <taxon>Neisseriaceae</taxon>
        <taxon>Neisseria</taxon>
    </lineage>
</organism>
<dbReference type="InterPro" id="IPR039418">
    <property type="entry name" value="LexA-like"/>
</dbReference>
<keyword evidence="3" id="KW-0804">Transcription</keyword>
<proteinExistence type="predicted"/>
<dbReference type="PANTHER" id="PTHR40661">
    <property type="match status" value="1"/>
</dbReference>
<feature type="domain" description="Peptidase S24/S26A/S26B/S26C" evidence="4">
    <location>
        <begin position="166"/>
        <end position="286"/>
    </location>
</feature>
<keyword evidence="1" id="KW-0805">Transcription regulation</keyword>
<evidence type="ECO:0000313" key="8">
    <source>
        <dbReference type="Proteomes" id="UP000215033"/>
    </source>
</evidence>
<dbReference type="Proteomes" id="UP000215033">
    <property type="component" value="Chromosome 1"/>
</dbReference>
<reference evidence="6 8" key="2">
    <citation type="submission" date="2017-06" db="EMBL/GenBank/DDBJ databases">
        <authorList>
            <consortium name="Pathogen Informatics"/>
        </authorList>
    </citation>
    <scope>NUCLEOTIDE SEQUENCE [LARGE SCALE GENOMIC DNA]</scope>
    <source>
        <strain evidence="6 8">NCTC12230</strain>
    </source>
</reference>
<dbReference type="CDD" id="cd06529">
    <property type="entry name" value="S24_LexA-like"/>
    <property type="match status" value="1"/>
</dbReference>
<evidence type="ECO:0000256" key="1">
    <source>
        <dbReference type="ARBA" id="ARBA00023015"/>
    </source>
</evidence>
<reference evidence="5 7" key="1">
    <citation type="submission" date="2017-01" db="EMBL/GenBank/DDBJ databases">
        <authorList>
            <person name="Wolfgang W.J."/>
            <person name="Cole J."/>
            <person name="Wroblewski D."/>
            <person name="Mcginnis J."/>
            <person name="Musser K.A."/>
        </authorList>
    </citation>
    <scope>NUCLEOTIDE SEQUENCE [LARGE SCALE GENOMIC DNA]</scope>
    <source>
        <strain evidence="5 7">DSM 21643</strain>
    </source>
</reference>
<evidence type="ECO:0000313" key="6">
    <source>
        <dbReference type="EMBL" id="SNU78652.1"/>
    </source>
</evidence>
<dbReference type="PANTHER" id="PTHR40661:SF3">
    <property type="entry name" value="FELS-1 PROPHAGE TRANSCRIPTIONAL REGULATOR"/>
    <property type="match status" value="1"/>
</dbReference>
<dbReference type="SUPFAM" id="SSF51306">
    <property type="entry name" value="LexA/Signal peptidase"/>
    <property type="match status" value="1"/>
</dbReference>
<name>A0AB38DN65_9NEIS</name>
<dbReference type="InterPro" id="IPR036388">
    <property type="entry name" value="WH-like_DNA-bd_sf"/>
</dbReference>
<dbReference type="SUPFAM" id="SSF46955">
    <property type="entry name" value="Putative DNA-binding domain"/>
    <property type="match status" value="1"/>
</dbReference>